<dbReference type="InterPro" id="IPR023198">
    <property type="entry name" value="PGP-like_dom2"/>
</dbReference>
<protein>
    <submittedName>
        <fullName evidence="4">Haloacid dehalogenase</fullName>
    </submittedName>
</protein>
<dbReference type="InterPro" id="IPR036412">
    <property type="entry name" value="HAD-like_sf"/>
</dbReference>
<dbReference type="SFLD" id="SFLDS00003">
    <property type="entry name" value="Haloacid_Dehalogenase"/>
    <property type="match status" value="1"/>
</dbReference>
<comment type="similarity">
    <text evidence="1">Belongs to the HAD-like hydrolase superfamily. CbbY/CbbZ/Gph/YieH family.</text>
</comment>
<dbReference type="NCBIfam" id="TIGR01509">
    <property type="entry name" value="HAD-SF-IA-v3"/>
    <property type="match status" value="1"/>
</dbReference>
<gene>
    <name evidence="4" type="ORF">GCM10010912_48050</name>
</gene>
<dbReference type="NCBIfam" id="TIGR01549">
    <property type="entry name" value="HAD-SF-IA-v1"/>
    <property type="match status" value="1"/>
</dbReference>
<dbReference type="FunFam" id="3.40.50.1000:FF:000036">
    <property type="entry name" value="HAD family hydrolase"/>
    <property type="match status" value="1"/>
</dbReference>
<dbReference type="SUPFAM" id="SSF56784">
    <property type="entry name" value="HAD-like"/>
    <property type="match status" value="1"/>
</dbReference>
<accession>A0A917CUS4</accession>
<reference evidence="4" key="1">
    <citation type="journal article" date="2014" name="Int. J. Syst. Evol. Microbiol.">
        <title>Complete genome sequence of Corynebacterium casei LMG S-19264T (=DSM 44701T), isolated from a smear-ripened cheese.</title>
        <authorList>
            <consortium name="US DOE Joint Genome Institute (JGI-PGF)"/>
            <person name="Walter F."/>
            <person name="Albersmeier A."/>
            <person name="Kalinowski J."/>
            <person name="Ruckert C."/>
        </authorList>
    </citation>
    <scope>NUCLEOTIDE SEQUENCE</scope>
    <source>
        <strain evidence="4">CGMCC 1.16134</strain>
    </source>
</reference>
<dbReference type="PANTHER" id="PTHR18901">
    <property type="entry name" value="2-DEOXYGLUCOSE-6-PHOSPHATE PHOSPHATASE 2"/>
    <property type="match status" value="1"/>
</dbReference>
<dbReference type="CDD" id="cd16423">
    <property type="entry name" value="HAD_BPGM-like"/>
    <property type="match status" value="1"/>
</dbReference>
<dbReference type="SFLD" id="SFLDG01135">
    <property type="entry name" value="C1.5.6:_HAD__Beta-PGM__Phospha"/>
    <property type="match status" value="1"/>
</dbReference>
<name>A0A917CUS4_9BACL</name>
<comment type="caution">
    <text evidence="4">The sequence shown here is derived from an EMBL/GenBank/DDBJ whole genome shotgun (WGS) entry which is preliminary data.</text>
</comment>
<dbReference type="Proteomes" id="UP000637643">
    <property type="component" value="Unassembled WGS sequence"/>
</dbReference>
<evidence type="ECO:0000256" key="2">
    <source>
        <dbReference type="ARBA" id="ARBA00022723"/>
    </source>
</evidence>
<dbReference type="InterPro" id="IPR023214">
    <property type="entry name" value="HAD_sf"/>
</dbReference>
<evidence type="ECO:0000256" key="3">
    <source>
        <dbReference type="ARBA" id="ARBA00022801"/>
    </source>
</evidence>
<keyword evidence="5" id="KW-1185">Reference proteome</keyword>
<dbReference type="PRINTS" id="PR00413">
    <property type="entry name" value="HADHALOGNASE"/>
</dbReference>
<organism evidence="4 5">
    <name type="scientific">Paenibacillus albidus</name>
    <dbReference type="NCBI Taxonomy" id="2041023"/>
    <lineage>
        <taxon>Bacteria</taxon>
        <taxon>Bacillati</taxon>
        <taxon>Bacillota</taxon>
        <taxon>Bacilli</taxon>
        <taxon>Bacillales</taxon>
        <taxon>Paenibacillaceae</taxon>
        <taxon>Paenibacillus</taxon>
    </lineage>
</organism>
<keyword evidence="2" id="KW-0479">Metal-binding</keyword>
<dbReference type="SFLD" id="SFLDG01129">
    <property type="entry name" value="C1.5:_HAD__Beta-PGM__Phosphata"/>
    <property type="match status" value="1"/>
</dbReference>
<dbReference type="Gene3D" id="1.10.150.240">
    <property type="entry name" value="Putative phosphatase, domain 2"/>
    <property type="match status" value="1"/>
</dbReference>
<sequence length="238" mass="27036">MVDLIKGIIFDFDGTIIDTETAWYTAFNEAYEQHGVELTLEQYSTCIGTSLNGFNPYEYLMTDLKLPINKQEFRTAVQERHSKLMELEAIRPGIQHYLDSAKKAGLRMGLASSSSLEWVEKYLDQLDIRDYFDCIRTSDHVEKVKPDPELYRQALSCLGLQPEEAVAIEDSPNGSKAAAAAGIHCVVIPNDITSFLEFDTPHHRTDSLNNLDFNHVLTRRCFHSTQLPVYSDRVVQTD</sequence>
<dbReference type="InterPro" id="IPR041492">
    <property type="entry name" value="HAD_2"/>
</dbReference>
<dbReference type="InterPro" id="IPR006439">
    <property type="entry name" value="HAD-SF_hydro_IA"/>
</dbReference>
<evidence type="ECO:0000313" key="4">
    <source>
        <dbReference type="EMBL" id="GGF97725.1"/>
    </source>
</evidence>
<evidence type="ECO:0000256" key="1">
    <source>
        <dbReference type="ARBA" id="ARBA00006171"/>
    </source>
</evidence>
<reference evidence="4" key="2">
    <citation type="submission" date="2020-09" db="EMBL/GenBank/DDBJ databases">
        <authorList>
            <person name="Sun Q."/>
            <person name="Zhou Y."/>
        </authorList>
    </citation>
    <scope>NUCLEOTIDE SEQUENCE</scope>
    <source>
        <strain evidence="4">CGMCC 1.16134</strain>
    </source>
</reference>
<proteinExistence type="inferred from homology"/>
<dbReference type="GO" id="GO:0016787">
    <property type="term" value="F:hydrolase activity"/>
    <property type="evidence" value="ECO:0007669"/>
    <property type="project" value="UniProtKB-KW"/>
</dbReference>
<dbReference type="Pfam" id="PF13419">
    <property type="entry name" value="HAD_2"/>
    <property type="match status" value="1"/>
</dbReference>
<dbReference type="AlphaFoldDB" id="A0A917CUS4"/>
<dbReference type="Gene3D" id="3.40.50.1000">
    <property type="entry name" value="HAD superfamily/HAD-like"/>
    <property type="match status" value="1"/>
</dbReference>
<dbReference type="GO" id="GO:0046872">
    <property type="term" value="F:metal ion binding"/>
    <property type="evidence" value="ECO:0007669"/>
    <property type="project" value="UniProtKB-KW"/>
</dbReference>
<keyword evidence="3" id="KW-0378">Hydrolase</keyword>
<dbReference type="PANTHER" id="PTHR18901:SF38">
    <property type="entry name" value="PSEUDOURIDINE-5'-PHOSPHATASE"/>
    <property type="match status" value="1"/>
</dbReference>
<dbReference type="EMBL" id="BMKR01000026">
    <property type="protein sequence ID" value="GGF97725.1"/>
    <property type="molecule type" value="Genomic_DNA"/>
</dbReference>
<evidence type="ECO:0000313" key="5">
    <source>
        <dbReference type="Proteomes" id="UP000637643"/>
    </source>
</evidence>